<dbReference type="SMART" id="SM00409">
    <property type="entry name" value="IG"/>
    <property type="match status" value="1"/>
</dbReference>
<dbReference type="PANTHER" id="PTHR21261">
    <property type="entry name" value="BEAT PROTEIN"/>
    <property type="match status" value="1"/>
</dbReference>
<evidence type="ECO:0000259" key="1">
    <source>
        <dbReference type="PROSITE" id="PS50835"/>
    </source>
</evidence>
<reference evidence="2 3" key="1">
    <citation type="journal article" date="2017" name="Gigascience">
        <title>Genome sequence of the small brown planthopper, Laodelphax striatellus.</title>
        <authorList>
            <person name="Zhu J."/>
            <person name="Jiang F."/>
            <person name="Wang X."/>
            <person name="Yang P."/>
            <person name="Bao Y."/>
            <person name="Zhao W."/>
            <person name="Wang W."/>
            <person name="Lu H."/>
            <person name="Wang Q."/>
            <person name="Cui N."/>
            <person name="Li J."/>
            <person name="Chen X."/>
            <person name="Luo L."/>
            <person name="Yu J."/>
            <person name="Kang L."/>
            <person name="Cui F."/>
        </authorList>
    </citation>
    <scope>NUCLEOTIDE SEQUENCE [LARGE SCALE GENOMIC DNA]</scope>
    <source>
        <strain evidence="2">Lst14</strain>
    </source>
</reference>
<dbReference type="STRING" id="195883.A0A482WPN3"/>
<dbReference type="InterPro" id="IPR007110">
    <property type="entry name" value="Ig-like_dom"/>
</dbReference>
<dbReference type="OrthoDB" id="6343941at2759"/>
<dbReference type="InterPro" id="IPR003599">
    <property type="entry name" value="Ig_sub"/>
</dbReference>
<dbReference type="InterPro" id="IPR013151">
    <property type="entry name" value="Immunoglobulin_dom"/>
</dbReference>
<dbReference type="Gene3D" id="2.60.40.10">
    <property type="entry name" value="Immunoglobulins"/>
    <property type="match status" value="1"/>
</dbReference>
<keyword evidence="3" id="KW-1185">Reference proteome</keyword>
<dbReference type="InParanoid" id="A0A482WPN3"/>
<accession>A0A482WPN3</accession>
<dbReference type="SUPFAM" id="SSF48726">
    <property type="entry name" value="Immunoglobulin"/>
    <property type="match status" value="1"/>
</dbReference>
<evidence type="ECO:0000313" key="3">
    <source>
        <dbReference type="Proteomes" id="UP000291343"/>
    </source>
</evidence>
<proteinExistence type="predicted"/>
<dbReference type="Pfam" id="PF00047">
    <property type="entry name" value="ig"/>
    <property type="match status" value="1"/>
</dbReference>
<gene>
    <name evidence="2" type="ORF">LSTR_LSTR010195</name>
</gene>
<sequence length="413" mass="45894">MYFCCLRFVNFANKLTSAGHNLSELEPGQSVVKLLKLLLKCKRLMYQCDVSQIAKPSASEHASLMCTSKDSGTNQWQSAEVYLILVRESEQFVSTAKLHLGRQEYFKFSPPTTPHPLIAETCRLINLLPPKSGDAHLSNYTRPINLCVRANMLTCAISLKDVELKVPAAVSPGDTVTLICNYDLEGEELYTVKWYKGREEFYRYIPKELPNTRVFPLPNVEVDMSRSGKDRVVLRKVGPDLAGKYRCEVSADAPNFHTEVVSAHMQVIQKLEGEPELSVEKERYAVGDTLRANCTSPAHNPPANMSITLNGQKVRPTLERRWAESDGRWVTVIGFESKVTRAGKVRLACVADLFGVFRAQSELTLDEDRPRLASLEQVAAALVAVPKISSPVSCGAVLPAPCICSSYPDSIMR</sequence>
<dbReference type="PROSITE" id="PS50835">
    <property type="entry name" value="IG_LIKE"/>
    <property type="match status" value="1"/>
</dbReference>
<feature type="domain" description="Ig-like" evidence="1">
    <location>
        <begin position="170"/>
        <end position="262"/>
    </location>
</feature>
<organism evidence="2 3">
    <name type="scientific">Laodelphax striatellus</name>
    <name type="common">Small brown planthopper</name>
    <name type="synonym">Delphax striatella</name>
    <dbReference type="NCBI Taxonomy" id="195883"/>
    <lineage>
        <taxon>Eukaryota</taxon>
        <taxon>Metazoa</taxon>
        <taxon>Ecdysozoa</taxon>
        <taxon>Arthropoda</taxon>
        <taxon>Hexapoda</taxon>
        <taxon>Insecta</taxon>
        <taxon>Pterygota</taxon>
        <taxon>Neoptera</taxon>
        <taxon>Paraneoptera</taxon>
        <taxon>Hemiptera</taxon>
        <taxon>Auchenorrhyncha</taxon>
        <taxon>Fulgoroidea</taxon>
        <taxon>Delphacidae</taxon>
        <taxon>Criomorphinae</taxon>
        <taxon>Laodelphax</taxon>
    </lineage>
</organism>
<dbReference type="EMBL" id="QKKF02028090">
    <property type="protein sequence ID" value="RZF35504.1"/>
    <property type="molecule type" value="Genomic_DNA"/>
</dbReference>
<dbReference type="InterPro" id="IPR013783">
    <property type="entry name" value="Ig-like_fold"/>
</dbReference>
<dbReference type="AlphaFoldDB" id="A0A482WPN3"/>
<dbReference type="SMR" id="A0A482WPN3"/>
<dbReference type="PANTHER" id="PTHR21261:SF15">
    <property type="entry name" value="BEATEN PATH IIIA, ISOFORM D-RELATED"/>
    <property type="match status" value="1"/>
</dbReference>
<dbReference type="FunFam" id="2.60.40.10:FF:000437">
    <property type="entry name" value="Beat-IIIc, isoform A"/>
    <property type="match status" value="1"/>
</dbReference>
<evidence type="ECO:0000313" key="2">
    <source>
        <dbReference type="EMBL" id="RZF35504.1"/>
    </source>
</evidence>
<name>A0A482WPN3_LAOST</name>
<dbReference type="InterPro" id="IPR036179">
    <property type="entry name" value="Ig-like_dom_sf"/>
</dbReference>
<protein>
    <recommendedName>
        <fullName evidence="1">Ig-like domain-containing protein</fullName>
    </recommendedName>
</protein>
<dbReference type="Proteomes" id="UP000291343">
    <property type="component" value="Unassembled WGS sequence"/>
</dbReference>
<comment type="caution">
    <text evidence="2">The sequence shown here is derived from an EMBL/GenBank/DDBJ whole genome shotgun (WGS) entry which is preliminary data.</text>
</comment>